<dbReference type="UCSC" id="T24E12.1">
    <property type="organism name" value="c. elegans"/>
</dbReference>
<dbReference type="GeneID" id="188860"/>
<dbReference type="SMR" id="O44885"/>
<evidence type="ECO:0000313" key="4">
    <source>
        <dbReference type="WormBase" id="T24E12.1"/>
    </source>
</evidence>
<dbReference type="Bgee" id="WBGene00020771">
    <property type="expression patterns" value="Expressed in embryo and 2 other cell types or tissues"/>
</dbReference>
<feature type="region of interest" description="Disordered" evidence="1">
    <location>
        <begin position="78"/>
        <end position="112"/>
    </location>
</feature>
<dbReference type="HOGENOM" id="CLU_1095110_0_0_1"/>
<evidence type="ECO:0000313" key="3">
    <source>
        <dbReference type="Proteomes" id="UP000001940"/>
    </source>
</evidence>
<feature type="compositionally biased region" description="Low complexity" evidence="1">
    <location>
        <begin position="91"/>
        <end position="108"/>
    </location>
</feature>
<reference evidence="2 3" key="1">
    <citation type="journal article" date="1998" name="Science">
        <title>Genome sequence of the nematode C. elegans: a platform for investigating biology.</title>
        <authorList>
            <consortium name="The C. elegans sequencing consortium"/>
            <person name="Sulson J.E."/>
            <person name="Waterston R."/>
        </authorList>
    </citation>
    <scope>NUCLEOTIDE SEQUENCE [LARGE SCALE GENOMIC DNA]</scope>
    <source>
        <strain evidence="2 3">Bristol N2</strain>
    </source>
</reference>
<accession>O44885</accession>
<dbReference type="RefSeq" id="NP_494650.2">
    <property type="nucleotide sequence ID" value="NM_062249.2"/>
</dbReference>
<gene>
    <name evidence="2" type="ORF">CELE_T24E12.1</name>
    <name evidence="2 4" type="ORF">T24E12.1</name>
</gene>
<dbReference type="PaxDb" id="6239-T24E12.1"/>
<dbReference type="OrthoDB" id="5911628at2759"/>
<feature type="compositionally biased region" description="Polar residues" evidence="1">
    <location>
        <begin position="78"/>
        <end position="90"/>
    </location>
</feature>
<dbReference type="WormBase" id="T24E12.1">
    <property type="protein sequence ID" value="CE44984"/>
    <property type="gene ID" value="WBGene00020771"/>
</dbReference>
<sequence>MSQFPSTSSADLVSDSNGAALQSLNSELHSKLISAFINIQDYEQCRHTQARRIFSLEATVRAQTQELKQLKAEVQALRQPNSPVSKVNMNSPESGISSSSPSSSTCLEKSSEEPEDLDAVVYEKDVLVPKAGRSFRSFADAKKFWEEHHNEPILLPNDPETDLRCCLFDPEIPHVPQFKKRPANGYSLYQNQRKSEEGRYEPWLRLSKKKKEIWAEMGKKVRAEQNRQAENGLIHFKGLIGKVNIKQEPEDYEE</sequence>
<dbReference type="EMBL" id="BX284602">
    <property type="protein sequence ID" value="CCD69340.1"/>
    <property type="molecule type" value="Genomic_DNA"/>
</dbReference>
<dbReference type="CTD" id="188860"/>
<evidence type="ECO:0000256" key="1">
    <source>
        <dbReference type="SAM" id="MobiDB-lite"/>
    </source>
</evidence>
<dbReference type="Proteomes" id="UP000001940">
    <property type="component" value="Chromosome II"/>
</dbReference>
<dbReference type="AGR" id="WB:WBGene00020771"/>
<proteinExistence type="predicted"/>
<dbReference type="KEGG" id="cel:CELE_T24E12.1"/>
<dbReference type="InParanoid" id="O44885"/>
<name>O44885_CAEEL</name>
<dbReference type="STRING" id="6239.T24E12.1.1"/>
<dbReference type="AlphaFoldDB" id="O44885"/>
<protein>
    <submittedName>
        <fullName evidence="2">HMG box domain-containing protein</fullName>
    </submittedName>
</protein>
<dbReference type="FunCoup" id="O44885">
    <property type="interactions" value="105"/>
</dbReference>
<organism evidence="2 3">
    <name type="scientific">Caenorhabditis elegans</name>
    <dbReference type="NCBI Taxonomy" id="6239"/>
    <lineage>
        <taxon>Eukaryota</taxon>
        <taxon>Metazoa</taxon>
        <taxon>Ecdysozoa</taxon>
        <taxon>Nematoda</taxon>
        <taxon>Chromadorea</taxon>
        <taxon>Rhabditida</taxon>
        <taxon>Rhabditina</taxon>
        <taxon>Rhabditomorpha</taxon>
        <taxon>Rhabditoidea</taxon>
        <taxon>Rhabditidae</taxon>
        <taxon>Peloderinae</taxon>
        <taxon>Caenorhabditis</taxon>
    </lineage>
</organism>
<keyword evidence="3" id="KW-1185">Reference proteome</keyword>
<evidence type="ECO:0000313" key="2">
    <source>
        <dbReference type="EMBL" id="CCD69340.1"/>
    </source>
</evidence>